<gene>
    <name evidence="2" type="ORF">SAMN04488693_1523</name>
</gene>
<feature type="transmembrane region" description="Helical" evidence="1">
    <location>
        <begin position="6"/>
        <end position="25"/>
    </location>
</feature>
<name>A0A1G8QG72_9MICC</name>
<accession>A0A1G8QG72</accession>
<reference evidence="2 3" key="1">
    <citation type="submission" date="2016-10" db="EMBL/GenBank/DDBJ databases">
        <authorList>
            <person name="de Groot N.N."/>
        </authorList>
    </citation>
    <scope>NUCLEOTIDE SEQUENCE [LARGE SCALE GENOMIC DNA]</scope>
    <source>
        <strain evidence="2 3">NP_1H</strain>
    </source>
</reference>
<evidence type="ECO:0000313" key="3">
    <source>
        <dbReference type="Proteomes" id="UP000199258"/>
    </source>
</evidence>
<dbReference type="Proteomes" id="UP000199258">
    <property type="component" value="Unassembled WGS sequence"/>
</dbReference>
<keyword evidence="1" id="KW-1133">Transmembrane helix</keyword>
<dbReference type="AlphaFoldDB" id="A0A1G8QG72"/>
<evidence type="ECO:0000313" key="2">
    <source>
        <dbReference type="EMBL" id="SDJ03606.1"/>
    </source>
</evidence>
<keyword evidence="3" id="KW-1185">Reference proteome</keyword>
<keyword evidence="1" id="KW-0812">Transmembrane</keyword>
<sequence>MSSTYLSVFVMLVVAAAFIGGLYLLNRATSV</sequence>
<evidence type="ECO:0000256" key="1">
    <source>
        <dbReference type="SAM" id="Phobius"/>
    </source>
</evidence>
<feature type="non-terminal residue" evidence="2">
    <location>
        <position position="31"/>
    </location>
</feature>
<organism evidence="2 3">
    <name type="scientific">Arthrobacter subterraneus</name>
    <dbReference type="NCBI Taxonomy" id="335973"/>
    <lineage>
        <taxon>Bacteria</taxon>
        <taxon>Bacillati</taxon>
        <taxon>Actinomycetota</taxon>
        <taxon>Actinomycetes</taxon>
        <taxon>Micrococcales</taxon>
        <taxon>Micrococcaceae</taxon>
        <taxon>Arthrobacter</taxon>
    </lineage>
</organism>
<dbReference type="EMBL" id="FNDT01000052">
    <property type="protein sequence ID" value="SDJ03606.1"/>
    <property type="molecule type" value="Genomic_DNA"/>
</dbReference>
<keyword evidence="1" id="KW-0472">Membrane</keyword>
<proteinExistence type="predicted"/>
<protein>
    <submittedName>
        <fullName evidence="2">Uncharacterized protein</fullName>
    </submittedName>
</protein>